<accession>A0ABM1YDW3</accession>
<keyword evidence="6" id="KW-1185">Reference proteome</keyword>
<keyword evidence="4" id="KW-0255">Endonuclease</keyword>
<sequence>MPLSTNTEPFLPGTIPFAQYLEQLEWMFQHNKFAADDYKSSFLAVCGTEVFSRLKLLFPGRDFKDLTYKEITESLKRHYDKIDSDVIHSFKFWTRRQGQHEKAVDFVLDVKNLAEQCNFGDFKERAIRDVLVIGTYDRQLQNRLFDEEDLTASKAEKIIVNKEIASDRTNSLQRDEGSRLGVIARLGRRSPIKSSRGIGYRARSRSDSRNRSVRFRNDGYSRYNREYDNGSPGKTTYFCSYCKKRGHTKKYCFRLKDKKASKSTQSVNFVDSSKPNTSDSSGLFKRLATDLEENSDEEDFACLMISSIKKINEPCYVEAQIESRMLTMEVDCGSAESVISEELFLRNFRDFRLEVCNKRLVVIDGKRLQVLGKADVLVQLNGLRKQLPLIVLRCNNEFTPLMGRSWLDIFFGDWRQAFTHQASTTRVHSLKDEELLNIKRFSWWKGGPSAQTSIEAARLSPENVKSFCFPRRERCVSADRATWY</sequence>
<keyword evidence="4" id="KW-0378">Hydrolase</keyword>
<name>A0ABM1YDW3_AEDAL</name>
<dbReference type="EnsemblMetazoa" id="AALFPA23_008256.R11126">
    <property type="protein sequence ID" value="AALFPA23_008256.P11126"/>
    <property type="gene ID" value="AALFPA23_008256"/>
</dbReference>
<evidence type="ECO:0000256" key="4">
    <source>
        <dbReference type="ARBA" id="ARBA00022759"/>
    </source>
</evidence>
<protein>
    <recommendedName>
        <fullName evidence="7">Retrotransposon gag domain-containing protein</fullName>
    </recommendedName>
</protein>
<evidence type="ECO:0000256" key="1">
    <source>
        <dbReference type="ARBA" id="ARBA00022679"/>
    </source>
</evidence>
<keyword evidence="1" id="KW-0808">Transferase</keyword>
<reference evidence="5" key="2">
    <citation type="submission" date="2025-05" db="UniProtKB">
        <authorList>
            <consortium name="EnsemblMetazoa"/>
        </authorList>
    </citation>
    <scope>IDENTIFICATION</scope>
    <source>
        <strain evidence="5">Foshan</strain>
    </source>
</reference>
<keyword evidence="2" id="KW-0548">Nucleotidyltransferase</keyword>
<dbReference type="RefSeq" id="XP_062710559.1">
    <property type="nucleotide sequence ID" value="XM_062854575.1"/>
</dbReference>
<organism evidence="5 6">
    <name type="scientific">Aedes albopictus</name>
    <name type="common">Asian tiger mosquito</name>
    <name type="synonym">Stegomyia albopicta</name>
    <dbReference type="NCBI Taxonomy" id="7160"/>
    <lineage>
        <taxon>Eukaryota</taxon>
        <taxon>Metazoa</taxon>
        <taxon>Ecdysozoa</taxon>
        <taxon>Arthropoda</taxon>
        <taxon>Hexapoda</taxon>
        <taxon>Insecta</taxon>
        <taxon>Pterygota</taxon>
        <taxon>Neoptera</taxon>
        <taxon>Endopterygota</taxon>
        <taxon>Diptera</taxon>
        <taxon>Nematocera</taxon>
        <taxon>Culicoidea</taxon>
        <taxon>Culicidae</taxon>
        <taxon>Culicinae</taxon>
        <taxon>Aedini</taxon>
        <taxon>Aedes</taxon>
        <taxon>Stegomyia</taxon>
    </lineage>
</organism>
<dbReference type="Gene3D" id="2.40.70.10">
    <property type="entry name" value="Acid Proteases"/>
    <property type="match status" value="1"/>
</dbReference>
<evidence type="ECO:0000256" key="2">
    <source>
        <dbReference type="ARBA" id="ARBA00022695"/>
    </source>
</evidence>
<dbReference type="PANTHER" id="PTHR37984:SF5">
    <property type="entry name" value="PROTEIN NYNRIN-LIKE"/>
    <property type="match status" value="1"/>
</dbReference>
<evidence type="ECO:0000256" key="3">
    <source>
        <dbReference type="ARBA" id="ARBA00022722"/>
    </source>
</evidence>
<reference evidence="6" key="1">
    <citation type="journal article" date="2015" name="Proc. Natl. Acad. Sci. U.S.A.">
        <title>Genome sequence of the Asian Tiger mosquito, Aedes albopictus, reveals insights into its biology, genetics, and evolution.</title>
        <authorList>
            <person name="Chen X.G."/>
            <person name="Jiang X."/>
            <person name="Gu J."/>
            <person name="Xu M."/>
            <person name="Wu Y."/>
            <person name="Deng Y."/>
            <person name="Zhang C."/>
            <person name="Bonizzoni M."/>
            <person name="Dermauw W."/>
            <person name="Vontas J."/>
            <person name="Armbruster P."/>
            <person name="Huang X."/>
            <person name="Yang Y."/>
            <person name="Zhang H."/>
            <person name="He W."/>
            <person name="Peng H."/>
            <person name="Liu Y."/>
            <person name="Wu K."/>
            <person name="Chen J."/>
            <person name="Lirakis M."/>
            <person name="Topalis P."/>
            <person name="Van Leeuwen T."/>
            <person name="Hall A.B."/>
            <person name="Jiang X."/>
            <person name="Thorpe C."/>
            <person name="Mueller R.L."/>
            <person name="Sun C."/>
            <person name="Waterhouse R.M."/>
            <person name="Yan G."/>
            <person name="Tu Z.J."/>
            <person name="Fang X."/>
            <person name="James A.A."/>
        </authorList>
    </citation>
    <scope>NUCLEOTIDE SEQUENCE [LARGE SCALE GENOMIC DNA]</scope>
    <source>
        <strain evidence="6">Foshan</strain>
    </source>
</reference>
<dbReference type="GeneID" id="115265376"/>
<evidence type="ECO:0000313" key="5">
    <source>
        <dbReference type="EnsemblMetazoa" id="AALFPA23_008256.P11126"/>
    </source>
</evidence>
<evidence type="ECO:0008006" key="7">
    <source>
        <dbReference type="Google" id="ProtNLM"/>
    </source>
</evidence>
<proteinExistence type="predicted"/>
<keyword evidence="3" id="KW-0540">Nuclease</keyword>
<dbReference type="PANTHER" id="PTHR37984">
    <property type="entry name" value="PROTEIN CBG26694"/>
    <property type="match status" value="1"/>
</dbReference>
<dbReference type="Proteomes" id="UP000069940">
    <property type="component" value="Unassembled WGS sequence"/>
</dbReference>
<dbReference type="SUPFAM" id="SSF50630">
    <property type="entry name" value="Acid proteases"/>
    <property type="match status" value="1"/>
</dbReference>
<dbReference type="InterPro" id="IPR021109">
    <property type="entry name" value="Peptidase_aspartic_dom_sf"/>
</dbReference>
<evidence type="ECO:0000313" key="6">
    <source>
        <dbReference type="Proteomes" id="UP000069940"/>
    </source>
</evidence>
<dbReference type="InterPro" id="IPR050951">
    <property type="entry name" value="Retrovirus_Pol_polyprotein"/>
</dbReference>